<evidence type="ECO:0000313" key="2">
    <source>
        <dbReference type="EMBL" id="TFK86648.1"/>
    </source>
</evidence>
<gene>
    <name evidence="2" type="ORF">K466DRAFT_144377</name>
</gene>
<proteinExistence type="predicted"/>
<dbReference type="InParanoid" id="A0A5C3PDI3"/>
<evidence type="ECO:0000313" key="3">
    <source>
        <dbReference type="Proteomes" id="UP000308197"/>
    </source>
</evidence>
<evidence type="ECO:0000256" key="1">
    <source>
        <dbReference type="SAM" id="MobiDB-lite"/>
    </source>
</evidence>
<dbReference type="Proteomes" id="UP000308197">
    <property type="component" value="Unassembled WGS sequence"/>
</dbReference>
<organism evidence="2 3">
    <name type="scientific">Polyporus arcularius HHB13444</name>
    <dbReference type="NCBI Taxonomy" id="1314778"/>
    <lineage>
        <taxon>Eukaryota</taxon>
        <taxon>Fungi</taxon>
        <taxon>Dikarya</taxon>
        <taxon>Basidiomycota</taxon>
        <taxon>Agaricomycotina</taxon>
        <taxon>Agaricomycetes</taxon>
        <taxon>Polyporales</taxon>
        <taxon>Polyporaceae</taxon>
        <taxon>Polyporus</taxon>
    </lineage>
</organism>
<feature type="region of interest" description="Disordered" evidence="1">
    <location>
        <begin position="1"/>
        <end position="415"/>
    </location>
</feature>
<feature type="compositionally biased region" description="Polar residues" evidence="1">
    <location>
        <begin position="349"/>
        <end position="370"/>
    </location>
</feature>
<feature type="compositionally biased region" description="Low complexity" evidence="1">
    <location>
        <begin position="316"/>
        <end position="328"/>
    </location>
</feature>
<feature type="compositionally biased region" description="Polar residues" evidence="1">
    <location>
        <begin position="332"/>
        <end position="341"/>
    </location>
</feature>
<reference evidence="2 3" key="1">
    <citation type="journal article" date="2019" name="Nat. Ecol. Evol.">
        <title>Megaphylogeny resolves global patterns of mushroom evolution.</title>
        <authorList>
            <person name="Varga T."/>
            <person name="Krizsan K."/>
            <person name="Foldi C."/>
            <person name="Dima B."/>
            <person name="Sanchez-Garcia M."/>
            <person name="Sanchez-Ramirez S."/>
            <person name="Szollosi G.J."/>
            <person name="Szarkandi J.G."/>
            <person name="Papp V."/>
            <person name="Albert L."/>
            <person name="Andreopoulos W."/>
            <person name="Angelini C."/>
            <person name="Antonin V."/>
            <person name="Barry K.W."/>
            <person name="Bougher N.L."/>
            <person name="Buchanan P."/>
            <person name="Buyck B."/>
            <person name="Bense V."/>
            <person name="Catcheside P."/>
            <person name="Chovatia M."/>
            <person name="Cooper J."/>
            <person name="Damon W."/>
            <person name="Desjardin D."/>
            <person name="Finy P."/>
            <person name="Geml J."/>
            <person name="Haridas S."/>
            <person name="Hughes K."/>
            <person name="Justo A."/>
            <person name="Karasinski D."/>
            <person name="Kautmanova I."/>
            <person name="Kiss B."/>
            <person name="Kocsube S."/>
            <person name="Kotiranta H."/>
            <person name="LaButti K.M."/>
            <person name="Lechner B.E."/>
            <person name="Liimatainen K."/>
            <person name="Lipzen A."/>
            <person name="Lukacs Z."/>
            <person name="Mihaltcheva S."/>
            <person name="Morgado L.N."/>
            <person name="Niskanen T."/>
            <person name="Noordeloos M.E."/>
            <person name="Ohm R.A."/>
            <person name="Ortiz-Santana B."/>
            <person name="Ovrebo C."/>
            <person name="Racz N."/>
            <person name="Riley R."/>
            <person name="Savchenko A."/>
            <person name="Shiryaev A."/>
            <person name="Soop K."/>
            <person name="Spirin V."/>
            <person name="Szebenyi C."/>
            <person name="Tomsovsky M."/>
            <person name="Tulloss R.E."/>
            <person name="Uehling J."/>
            <person name="Grigoriev I.V."/>
            <person name="Vagvolgyi C."/>
            <person name="Papp T."/>
            <person name="Martin F.M."/>
            <person name="Miettinen O."/>
            <person name="Hibbett D.S."/>
            <person name="Nagy L.G."/>
        </authorList>
    </citation>
    <scope>NUCLEOTIDE SEQUENCE [LARGE SCALE GENOMIC DNA]</scope>
    <source>
        <strain evidence="2 3">HHB13444</strain>
    </source>
</reference>
<feature type="compositionally biased region" description="Low complexity" evidence="1">
    <location>
        <begin position="148"/>
        <end position="170"/>
    </location>
</feature>
<feature type="compositionally biased region" description="Low complexity" evidence="1">
    <location>
        <begin position="215"/>
        <end position="256"/>
    </location>
</feature>
<protein>
    <submittedName>
        <fullName evidence="2">Uncharacterized protein</fullName>
    </submittedName>
</protein>
<accession>A0A5C3PDI3</accession>
<feature type="compositionally biased region" description="Polar residues" evidence="1">
    <location>
        <begin position="265"/>
        <end position="288"/>
    </location>
</feature>
<feature type="region of interest" description="Disordered" evidence="1">
    <location>
        <begin position="513"/>
        <end position="588"/>
    </location>
</feature>
<dbReference type="EMBL" id="ML211190">
    <property type="protein sequence ID" value="TFK86648.1"/>
    <property type="molecule type" value="Genomic_DNA"/>
</dbReference>
<feature type="compositionally biased region" description="Polar residues" evidence="1">
    <location>
        <begin position="514"/>
        <end position="524"/>
    </location>
</feature>
<name>A0A5C3PDI3_9APHY</name>
<feature type="compositionally biased region" description="Pro residues" evidence="1">
    <location>
        <begin position="188"/>
        <end position="197"/>
    </location>
</feature>
<dbReference type="AlphaFoldDB" id="A0A5C3PDI3"/>
<feature type="compositionally biased region" description="Basic and acidic residues" evidence="1">
    <location>
        <begin position="556"/>
        <end position="568"/>
    </location>
</feature>
<sequence>MVAHLSMGQAGEVMGSSQHEPSPSPMLAAPSPVAPSPPRLPSADHRLTIPERPSLASRRRSTNSLSPLHGSRPHRSSPLAGPSIAFSHDGTLKATSAPPTPSGGRHLSPLAEFSTTAAQVEDPGDEADSKKRRRRSLGAVLSKISFPSSGSSSSSSGSSSGPEPTSPQRESPARPRQRSRSASSRTAPPVPAVPPVPAWAHNTLPSPSMSPPKLPSSSSRTHPHSPGSSGSSKSSSSPPSSPTPSARSTTSRRTSAIHTPGGSPGSVSARTTPSTSRNPEENWLTQSAAPRFSRLGLKAEGVVLPVSAREARRRSTVSTLSSASTSRVKSVETLSAHSRASTVGHAPSSRMSVASTSTFTPSSLSHSHSQTHYTAHSSRHRSRTSSFASASSGRASVDCDTPSLTMSPGPSASDVSLAAPEVDELGVLTRGVQLQLNDVPVGVIGVPEEAEEDSAYPAIRDKGKGRASDYDEYGLQIPPPVPIRAGADSTASSIASVGSIGSLVSERSAFTVPWTRSETSQPGSPRSERSSYFGSAVELPRSHERAATAPAAPAEKGVKTEKEKERRSRAGTIGRMWRQVVRSVSARR</sequence>
<feature type="compositionally biased region" description="Polar residues" evidence="1">
    <location>
        <begin position="402"/>
        <end position="414"/>
    </location>
</feature>
<feature type="compositionally biased region" description="Low complexity" evidence="1">
    <location>
        <begin position="384"/>
        <end position="396"/>
    </location>
</feature>
<dbReference type="STRING" id="1314778.A0A5C3PDI3"/>
<keyword evidence="3" id="KW-1185">Reference proteome</keyword>